<evidence type="ECO:0000313" key="3">
    <source>
        <dbReference type="Proteomes" id="UP001319104"/>
    </source>
</evidence>
<dbReference type="EMBL" id="JAHCMY010000002">
    <property type="protein sequence ID" value="MBS9523458.1"/>
    <property type="molecule type" value="Genomic_DNA"/>
</dbReference>
<protein>
    <recommendedName>
        <fullName evidence="1">Lipocalin-like domain-containing protein</fullName>
    </recommendedName>
</protein>
<dbReference type="Pfam" id="PF13648">
    <property type="entry name" value="Lipocalin_4"/>
    <property type="match status" value="1"/>
</dbReference>
<reference evidence="2 3" key="1">
    <citation type="submission" date="2021-05" db="EMBL/GenBank/DDBJ databases">
        <authorList>
            <person name="Zhang Z.D."/>
            <person name="Osman G."/>
        </authorList>
    </citation>
    <scope>NUCLEOTIDE SEQUENCE [LARGE SCALE GENOMIC DNA]</scope>
    <source>
        <strain evidence="2 3">KCTC 32217</strain>
    </source>
</reference>
<evidence type="ECO:0000259" key="1">
    <source>
        <dbReference type="Pfam" id="PF13648"/>
    </source>
</evidence>
<proteinExistence type="predicted"/>
<organism evidence="2 3">
    <name type="scientific">Litoribacter ruber</name>
    <dbReference type="NCBI Taxonomy" id="702568"/>
    <lineage>
        <taxon>Bacteria</taxon>
        <taxon>Pseudomonadati</taxon>
        <taxon>Bacteroidota</taxon>
        <taxon>Cytophagia</taxon>
        <taxon>Cytophagales</taxon>
        <taxon>Cyclobacteriaceae</taxon>
        <taxon>Litoribacter</taxon>
    </lineage>
</organism>
<accession>A0AAP2CF93</accession>
<evidence type="ECO:0000313" key="2">
    <source>
        <dbReference type="EMBL" id="MBS9523458.1"/>
    </source>
</evidence>
<dbReference type="AlphaFoldDB" id="A0AAP2CF93"/>
<dbReference type="RefSeq" id="WP_213944348.1">
    <property type="nucleotide sequence ID" value="NZ_JAHCMY010000002.1"/>
</dbReference>
<name>A0AAP2CF93_9BACT</name>
<keyword evidence="3" id="KW-1185">Reference proteome</keyword>
<dbReference type="InterPro" id="IPR024311">
    <property type="entry name" value="Lipocalin-like"/>
</dbReference>
<comment type="caution">
    <text evidence="2">The sequence shown here is derived from an EMBL/GenBank/DDBJ whole genome shotgun (WGS) entry which is preliminary data.</text>
</comment>
<sequence>MKAIFLVLLPISLLQTELLGKWQLVSFEAFSSIISSPRYFEASDEERIRVENTFQMVLDNTYYHFDKDTVIFSDYKENQIFEKMGRWHVKSDTLYINDLSKIKTYKFFIKKVNSDSLVMNLIHRNGDVSKNDMVFVKNKEH</sequence>
<dbReference type="Proteomes" id="UP001319104">
    <property type="component" value="Unassembled WGS sequence"/>
</dbReference>
<feature type="domain" description="Lipocalin-like" evidence="1">
    <location>
        <begin position="18"/>
        <end position="119"/>
    </location>
</feature>
<gene>
    <name evidence="2" type="ORF">KI659_05430</name>
</gene>